<sequence length="64" mass="7430">MNTERKRELKIIATEIVANMATEADVSDFESKVEELHKTEAEFVVSQVNHIGETLRNRVKRMKE</sequence>
<dbReference type="Proteomes" id="UP001500552">
    <property type="component" value="Unassembled WGS sequence"/>
</dbReference>
<reference evidence="2" key="1">
    <citation type="journal article" date="2019" name="Int. J. Syst. Evol. Microbiol.">
        <title>The Global Catalogue of Microorganisms (GCM) 10K type strain sequencing project: providing services to taxonomists for standard genome sequencing and annotation.</title>
        <authorList>
            <consortium name="The Broad Institute Genomics Platform"/>
            <consortium name="The Broad Institute Genome Sequencing Center for Infectious Disease"/>
            <person name="Wu L."/>
            <person name="Ma J."/>
        </authorList>
    </citation>
    <scope>NUCLEOTIDE SEQUENCE [LARGE SCALE GENOMIC DNA]</scope>
    <source>
        <strain evidence="2">JCM 17926</strain>
    </source>
</reference>
<evidence type="ECO:0000313" key="1">
    <source>
        <dbReference type="EMBL" id="GAA4429058.1"/>
    </source>
</evidence>
<organism evidence="1 2">
    <name type="scientific">Pontibacter saemangeumensis</name>
    <dbReference type="NCBI Taxonomy" id="1084525"/>
    <lineage>
        <taxon>Bacteria</taxon>
        <taxon>Pseudomonadati</taxon>
        <taxon>Bacteroidota</taxon>
        <taxon>Cytophagia</taxon>
        <taxon>Cytophagales</taxon>
        <taxon>Hymenobacteraceae</taxon>
        <taxon>Pontibacter</taxon>
    </lineage>
</organism>
<gene>
    <name evidence="1" type="ORF">GCM10023188_14000</name>
</gene>
<dbReference type="RefSeq" id="WP_345157843.1">
    <property type="nucleotide sequence ID" value="NZ_BAABHC010000005.1"/>
</dbReference>
<comment type="caution">
    <text evidence="1">The sequence shown here is derived from an EMBL/GenBank/DDBJ whole genome shotgun (WGS) entry which is preliminary data.</text>
</comment>
<name>A0ABP8LHN9_9BACT</name>
<accession>A0ABP8LHN9</accession>
<proteinExistence type="predicted"/>
<keyword evidence="2" id="KW-1185">Reference proteome</keyword>
<protein>
    <submittedName>
        <fullName evidence="1">Uncharacterized protein</fullName>
    </submittedName>
</protein>
<evidence type="ECO:0000313" key="2">
    <source>
        <dbReference type="Proteomes" id="UP001500552"/>
    </source>
</evidence>
<dbReference type="EMBL" id="BAABHC010000005">
    <property type="protein sequence ID" value="GAA4429058.1"/>
    <property type="molecule type" value="Genomic_DNA"/>
</dbReference>